<accession>A0A8B7N118</accession>
<name>A0A8B7N118_HYAAZ</name>
<keyword evidence="3" id="KW-1185">Reference proteome</keyword>
<dbReference type="Proteomes" id="UP000694843">
    <property type="component" value="Unplaced"/>
</dbReference>
<keyword evidence="2" id="KW-0812">Transmembrane</keyword>
<feature type="region of interest" description="Disordered" evidence="1">
    <location>
        <begin position="148"/>
        <end position="171"/>
    </location>
</feature>
<feature type="compositionally biased region" description="Polar residues" evidence="1">
    <location>
        <begin position="198"/>
        <end position="211"/>
    </location>
</feature>
<dbReference type="OrthoDB" id="10519022at2759"/>
<feature type="transmembrane region" description="Helical" evidence="2">
    <location>
        <begin position="414"/>
        <end position="434"/>
    </location>
</feature>
<dbReference type="GeneID" id="108665037"/>
<evidence type="ECO:0000256" key="1">
    <source>
        <dbReference type="SAM" id="MobiDB-lite"/>
    </source>
</evidence>
<feature type="compositionally biased region" description="Low complexity" evidence="1">
    <location>
        <begin position="10"/>
        <end position="32"/>
    </location>
</feature>
<feature type="region of interest" description="Disordered" evidence="1">
    <location>
        <begin position="198"/>
        <end position="260"/>
    </location>
</feature>
<keyword evidence="2" id="KW-1133">Transmembrane helix</keyword>
<sequence length="440" mass="48139">MSINEGGRVSATSSGRGSLYSSDSQRLQLSRQPELPSGTELYRENATAIKQCEENCGYCQLQCPNCSSYAVLSVQRIDGKVHQVWTILDKPSVSKSSTIENNRLRYNTGVKPDVSQAEFSNQNSNELLLNVATLSSRRAIQLTPYKSNADLDASAPPLSRPQSSDSGLFDLSEGRPVPFAKRLCIESIAKYSYSLSQANKNNRVSPSNLSEMSDADENSSRKSSANSMRPSSVREDSPIVKEMNNNPIEGGYDLSPTPADIVTIPEEPAEEQEVQRQTEKIRVTNPFEDGYEEPNQGSPKNLSNSESISKNPFDEEDQNPFNTESPTSSSSIPRLSSSKSRQSVSSPSTRQCSNILDVRKLIHPDKVFPMDTHDPLIATENGMFDPEASFRQPSIVSSTGPTVFSKTAQLLKHVLIGAAVVILVGVLAMFVASLSKSMMR</sequence>
<dbReference type="RefSeq" id="XP_018007245.1">
    <property type="nucleotide sequence ID" value="XM_018151756.1"/>
</dbReference>
<feature type="compositionally biased region" description="Polar residues" evidence="1">
    <location>
        <begin position="221"/>
        <end position="230"/>
    </location>
</feature>
<feature type="region of interest" description="Disordered" evidence="1">
    <location>
        <begin position="1"/>
        <end position="39"/>
    </location>
</feature>
<protein>
    <submittedName>
        <fullName evidence="4">Uncharacterized protein LOC108665037</fullName>
    </submittedName>
</protein>
<gene>
    <name evidence="4" type="primary">LOC108665037</name>
</gene>
<evidence type="ECO:0000313" key="3">
    <source>
        <dbReference type="Proteomes" id="UP000694843"/>
    </source>
</evidence>
<feature type="compositionally biased region" description="Polar residues" evidence="1">
    <location>
        <begin position="295"/>
        <end position="310"/>
    </location>
</feature>
<feature type="compositionally biased region" description="Low complexity" evidence="1">
    <location>
        <begin position="323"/>
        <end position="350"/>
    </location>
</feature>
<dbReference type="KEGG" id="hazt:108665037"/>
<evidence type="ECO:0000256" key="2">
    <source>
        <dbReference type="SAM" id="Phobius"/>
    </source>
</evidence>
<proteinExistence type="predicted"/>
<dbReference type="AlphaFoldDB" id="A0A8B7N118"/>
<feature type="region of interest" description="Disordered" evidence="1">
    <location>
        <begin position="284"/>
        <end position="350"/>
    </location>
</feature>
<organism evidence="3 4">
    <name type="scientific">Hyalella azteca</name>
    <name type="common">Amphipod</name>
    <dbReference type="NCBI Taxonomy" id="294128"/>
    <lineage>
        <taxon>Eukaryota</taxon>
        <taxon>Metazoa</taxon>
        <taxon>Ecdysozoa</taxon>
        <taxon>Arthropoda</taxon>
        <taxon>Crustacea</taxon>
        <taxon>Multicrustacea</taxon>
        <taxon>Malacostraca</taxon>
        <taxon>Eumalacostraca</taxon>
        <taxon>Peracarida</taxon>
        <taxon>Amphipoda</taxon>
        <taxon>Senticaudata</taxon>
        <taxon>Talitrida</taxon>
        <taxon>Talitroidea</taxon>
        <taxon>Hyalellidae</taxon>
        <taxon>Hyalella</taxon>
    </lineage>
</organism>
<evidence type="ECO:0000313" key="4">
    <source>
        <dbReference type="RefSeq" id="XP_018007245.1"/>
    </source>
</evidence>
<reference evidence="4" key="1">
    <citation type="submission" date="2025-08" db="UniProtKB">
        <authorList>
            <consortium name="RefSeq"/>
        </authorList>
    </citation>
    <scope>IDENTIFICATION</scope>
    <source>
        <tissue evidence="4">Whole organism</tissue>
    </source>
</reference>
<keyword evidence="2" id="KW-0472">Membrane</keyword>